<evidence type="ECO:0000256" key="2">
    <source>
        <dbReference type="ARBA" id="ARBA00022679"/>
    </source>
</evidence>
<dbReference type="GO" id="GO:0032259">
    <property type="term" value="P:methylation"/>
    <property type="evidence" value="ECO:0007669"/>
    <property type="project" value="UniProtKB-KW"/>
</dbReference>
<accession>A0A0P4RF96</accession>
<dbReference type="CDD" id="cd02440">
    <property type="entry name" value="AdoMet_MTases"/>
    <property type="match status" value="1"/>
</dbReference>
<dbReference type="PANTHER" id="PTHR43464:SF19">
    <property type="entry name" value="UBIQUINONE BIOSYNTHESIS O-METHYLTRANSFERASE, MITOCHONDRIAL"/>
    <property type="match status" value="1"/>
</dbReference>
<dbReference type="InterPro" id="IPR013216">
    <property type="entry name" value="Methyltransf_11"/>
</dbReference>
<feature type="domain" description="Methyltransferase type 11" evidence="4">
    <location>
        <begin position="25"/>
        <end position="121"/>
    </location>
</feature>
<reference evidence="5 6" key="2">
    <citation type="journal article" date="2015" name="Stand. Genomic Sci.">
        <title>Draft genome sequence of marine-derived Streptomyces sp. TP-A0598, a producer of anti-MRSA antibiotic lydicamycins.</title>
        <authorList>
            <person name="Komaki H."/>
            <person name="Ichikawa N."/>
            <person name="Hosoyama A."/>
            <person name="Fujita N."/>
            <person name="Igarashi Y."/>
        </authorList>
    </citation>
    <scope>NUCLEOTIDE SEQUENCE [LARGE SCALE GENOMIC DNA]</scope>
    <source>
        <strain evidence="5 6">NBRC 110027</strain>
    </source>
</reference>
<keyword evidence="2" id="KW-0808">Transferase</keyword>
<proteinExistence type="predicted"/>
<dbReference type="AlphaFoldDB" id="A0A0P4RF96"/>
<dbReference type="OrthoDB" id="6064711at2"/>
<organism evidence="5 6">
    <name type="scientific">Streptomyces lydicamycinicus</name>
    <dbReference type="NCBI Taxonomy" id="1546107"/>
    <lineage>
        <taxon>Bacteria</taxon>
        <taxon>Bacillati</taxon>
        <taxon>Actinomycetota</taxon>
        <taxon>Actinomycetes</taxon>
        <taxon>Kitasatosporales</taxon>
        <taxon>Streptomycetaceae</taxon>
        <taxon>Streptomyces</taxon>
    </lineage>
</organism>
<reference evidence="6" key="1">
    <citation type="submission" date="2014-09" db="EMBL/GenBank/DDBJ databases">
        <title>Whole genome shotgun sequence of Streptomyces sp. NBRC 110027.</title>
        <authorList>
            <person name="Komaki H."/>
            <person name="Ichikawa N."/>
            <person name="Katano-Makiyama Y."/>
            <person name="Hosoyama A."/>
            <person name="Hashimoto M."/>
            <person name="Uohara A."/>
            <person name="Kitahashi Y."/>
            <person name="Ohji S."/>
            <person name="Kimura A."/>
            <person name="Yamazoe A."/>
            <person name="Igarashi Y."/>
            <person name="Fujita N."/>
        </authorList>
    </citation>
    <scope>NUCLEOTIDE SEQUENCE [LARGE SCALE GENOMIC DNA]</scope>
    <source>
        <strain evidence="6">NBRC 110027</strain>
    </source>
</reference>
<evidence type="ECO:0000313" key="5">
    <source>
        <dbReference type="EMBL" id="GAO12381.1"/>
    </source>
</evidence>
<evidence type="ECO:0000259" key="4">
    <source>
        <dbReference type="Pfam" id="PF08241"/>
    </source>
</evidence>
<dbReference type="Pfam" id="PF08241">
    <property type="entry name" value="Methyltransf_11"/>
    <property type="match status" value="1"/>
</dbReference>
<keyword evidence="6" id="KW-1185">Reference proteome</keyword>
<protein>
    <recommendedName>
        <fullName evidence="4">Methyltransferase type 11 domain-containing protein</fullName>
    </recommendedName>
</protein>
<dbReference type="InterPro" id="IPR029063">
    <property type="entry name" value="SAM-dependent_MTases_sf"/>
</dbReference>
<keyword evidence="1" id="KW-0489">Methyltransferase</keyword>
<dbReference type="RefSeq" id="WP_042161324.1">
    <property type="nucleotide sequence ID" value="NZ_BBNO01000010.1"/>
</dbReference>
<name>A0A0P4RF96_9ACTN</name>
<dbReference type="EMBL" id="BBNO01000010">
    <property type="protein sequence ID" value="GAO12381.1"/>
    <property type="molecule type" value="Genomic_DNA"/>
</dbReference>
<comment type="caution">
    <text evidence="5">The sequence shown here is derived from an EMBL/GenBank/DDBJ whole genome shotgun (WGS) entry which is preliminary data.</text>
</comment>
<evidence type="ECO:0000313" key="6">
    <source>
        <dbReference type="Proteomes" id="UP000048965"/>
    </source>
</evidence>
<sequence>MPFDHNDHYHRLLLRQLPRDCRTALDVGCGTGRFARRLAGLGLDVHAVDPSAEVLARARAAVGDTTDGGGPPRYEHADITRLELPDGHYGFISCLASLHHMPFDTVTALRRALAPGGVLVILGCYAERSPADWCWGLAASPVNAVVRLGVAASERLRPAAATPLKPPVAPPDMPLPRIRREAAVLLPGCRIRRLLFWRYLLVFRNDASPAGA</sequence>
<dbReference type="PANTHER" id="PTHR43464">
    <property type="entry name" value="METHYLTRANSFERASE"/>
    <property type="match status" value="1"/>
</dbReference>
<evidence type="ECO:0000256" key="3">
    <source>
        <dbReference type="ARBA" id="ARBA00022691"/>
    </source>
</evidence>
<dbReference type="Proteomes" id="UP000048965">
    <property type="component" value="Unassembled WGS sequence"/>
</dbReference>
<keyword evidence="3" id="KW-0949">S-adenosyl-L-methionine</keyword>
<dbReference type="Gene3D" id="3.40.50.150">
    <property type="entry name" value="Vaccinia Virus protein VP39"/>
    <property type="match status" value="1"/>
</dbReference>
<dbReference type="SUPFAM" id="SSF53335">
    <property type="entry name" value="S-adenosyl-L-methionine-dependent methyltransferases"/>
    <property type="match status" value="1"/>
</dbReference>
<gene>
    <name evidence="5" type="ORF">TPA0598_10_03510</name>
</gene>
<dbReference type="GO" id="GO:0008757">
    <property type="term" value="F:S-adenosylmethionine-dependent methyltransferase activity"/>
    <property type="evidence" value="ECO:0007669"/>
    <property type="project" value="InterPro"/>
</dbReference>
<evidence type="ECO:0000256" key="1">
    <source>
        <dbReference type="ARBA" id="ARBA00022603"/>
    </source>
</evidence>